<dbReference type="AlphaFoldDB" id="A0A930YPA1"/>
<comment type="caution">
    <text evidence="1">The sequence shown here is derived from an EMBL/GenBank/DDBJ whole genome shotgun (WGS) entry which is preliminary data.</text>
</comment>
<evidence type="ECO:0000313" key="2">
    <source>
        <dbReference type="Proteomes" id="UP000772566"/>
    </source>
</evidence>
<proteinExistence type="predicted"/>
<reference evidence="1" key="1">
    <citation type="submission" date="2020-04" db="EMBL/GenBank/DDBJ databases">
        <title>Deep metagenomics examines the oral microbiome during advanced dental caries in children, revealing novel taxa and co-occurrences with host molecules.</title>
        <authorList>
            <person name="Baker J.L."/>
            <person name="Morton J.T."/>
            <person name="Dinis M."/>
            <person name="Alvarez R."/>
            <person name="Tran N.C."/>
            <person name="Knight R."/>
            <person name="Edlund A."/>
        </authorList>
    </citation>
    <scope>NUCLEOTIDE SEQUENCE</scope>
    <source>
        <strain evidence="1">JCVI_22A_bin.2</strain>
    </source>
</reference>
<gene>
    <name evidence="1" type="ORF">HXK23_01265</name>
</gene>
<evidence type="ECO:0000313" key="1">
    <source>
        <dbReference type="EMBL" id="MBF4808848.1"/>
    </source>
</evidence>
<protein>
    <submittedName>
        <fullName evidence="1">DUF3793 family protein</fullName>
    </submittedName>
</protein>
<accession>A0A930YPA1</accession>
<name>A0A930YPA1_9ACTN</name>
<dbReference type="InterPro" id="IPR024523">
    <property type="entry name" value="DUF3793"/>
</dbReference>
<sequence length="248" mass="27317">MDCLTSFENSSLLDVSSPCTYSADKKPVFNEGGRAYTPELCHDFATTFVRCAAGVIAHVKPAALFSFASHKSCSSCASLVCTDPTLRSFLCNATHELSLFGVTLLATSAISGGKVTFVAYRPELVEDILAKSEHREFLAAFGHSTESVQALMKSMRSRIFAFHARKAAFPHEIGLVLGYPLADVQGFMNGQSELFTGAWKVYDNTEETRLRLEQLKDAEDQCKHRFYQGESLTQILSSYGNTKKRQVA</sequence>
<organism evidence="1 2">
    <name type="scientific">Lancefieldella parvula</name>
    <dbReference type="NCBI Taxonomy" id="1382"/>
    <lineage>
        <taxon>Bacteria</taxon>
        <taxon>Bacillati</taxon>
        <taxon>Actinomycetota</taxon>
        <taxon>Coriobacteriia</taxon>
        <taxon>Coriobacteriales</taxon>
        <taxon>Atopobiaceae</taxon>
        <taxon>Lancefieldella</taxon>
    </lineage>
</organism>
<dbReference type="Pfam" id="PF12672">
    <property type="entry name" value="DUF3793"/>
    <property type="match status" value="1"/>
</dbReference>
<dbReference type="EMBL" id="JABZGT010000035">
    <property type="protein sequence ID" value="MBF4808848.1"/>
    <property type="molecule type" value="Genomic_DNA"/>
</dbReference>
<dbReference type="Proteomes" id="UP000772566">
    <property type="component" value="Unassembled WGS sequence"/>
</dbReference>